<proteinExistence type="predicted"/>
<protein>
    <submittedName>
        <fullName evidence="1">Uncharacterized protein</fullName>
    </submittedName>
</protein>
<comment type="caution">
    <text evidence="1">The sequence shown here is derived from an EMBL/GenBank/DDBJ whole genome shotgun (WGS) entry which is preliminary data.</text>
</comment>
<reference evidence="1 2" key="1">
    <citation type="journal article" date="2014" name="Genome Announc.">
        <title>Draft Genome Sequence of Paenibacillus pini JCM 16418T, Isolated from the Rhizosphere of Pine Tree.</title>
        <authorList>
            <person name="Yuki M."/>
            <person name="Oshima K."/>
            <person name="Suda W."/>
            <person name="Oshida Y."/>
            <person name="Kitamura K."/>
            <person name="Iida Y."/>
            <person name="Hattori M."/>
            <person name="Ohkuma M."/>
        </authorList>
    </citation>
    <scope>NUCLEOTIDE SEQUENCE [LARGE SCALE GENOMIC DNA]</scope>
    <source>
        <strain evidence="1 2">JCM 16418</strain>
    </source>
</reference>
<name>W7YPC3_9BACL</name>
<dbReference type="EMBL" id="BAVZ01000012">
    <property type="protein sequence ID" value="GAF09468.1"/>
    <property type="molecule type" value="Genomic_DNA"/>
</dbReference>
<accession>W7YPC3</accession>
<sequence length="51" mass="5484">MEPQGQKRGRAFVVLEVIILTLTMRSLKEPAAAINDGLAGVKYTAQQAPTT</sequence>
<gene>
    <name evidence="1" type="ORF">JCM16418_3609</name>
</gene>
<keyword evidence="2" id="KW-1185">Reference proteome</keyword>
<evidence type="ECO:0000313" key="1">
    <source>
        <dbReference type="EMBL" id="GAF09468.1"/>
    </source>
</evidence>
<dbReference type="AlphaFoldDB" id="W7YPC3"/>
<organism evidence="1 2">
    <name type="scientific">Paenibacillus pini JCM 16418</name>
    <dbReference type="NCBI Taxonomy" id="1236976"/>
    <lineage>
        <taxon>Bacteria</taxon>
        <taxon>Bacillati</taxon>
        <taxon>Bacillota</taxon>
        <taxon>Bacilli</taxon>
        <taxon>Bacillales</taxon>
        <taxon>Paenibacillaceae</taxon>
        <taxon>Paenibacillus</taxon>
    </lineage>
</organism>
<evidence type="ECO:0000313" key="2">
    <source>
        <dbReference type="Proteomes" id="UP000019364"/>
    </source>
</evidence>
<dbReference type="Proteomes" id="UP000019364">
    <property type="component" value="Unassembled WGS sequence"/>
</dbReference>